<evidence type="ECO:0000313" key="1">
    <source>
        <dbReference type="EMBL" id="KAJ1365361.1"/>
    </source>
</evidence>
<reference evidence="1" key="1">
    <citation type="submission" date="2021-06" db="EMBL/GenBank/DDBJ databases">
        <title>Parelaphostrongylus tenuis whole genome reference sequence.</title>
        <authorList>
            <person name="Garwood T.J."/>
            <person name="Larsen P.A."/>
            <person name="Fountain-Jones N.M."/>
            <person name="Garbe J.R."/>
            <person name="Macchietto M.G."/>
            <person name="Kania S.A."/>
            <person name="Gerhold R.W."/>
            <person name="Richards J.E."/>
            <person name="Wolf T.M."/>
        </authorList>
    </citation>
    <scope>NUCLEOTIDE SEQUENCE</scope>
    <source>
        <strain evidence="1">MNPRO001-30</strain>
        <tissue evidence="1">Meninges</tissue>
    </source>
</reference>
<accession>A0AAD5N919</accession>
<dbReference type="EMBL" id="JAHQIW010005244">
    <property type="protein sequence ID" value="KAJ1365361.1"/>
    <property type="molecule type" value="Genomic_DNA"/>
</dbReference>
<gene>
    <name evidence="1" type="ORF">KIN20_025631</name>
</gene>
<evidence type="ECO:0000313" key="2">
    <source>
        <dbReference type="Proteomes" id="UP001196413"/>
    </source>
</evidence>
<sequence length="137" mass="15721">MATASMRFGIESRSHSNGDFYDGSELCDCLTGLVENDVRTRVYANMNMTALHGAQRLADHKSESVCLWSCDAANFPYVWIFWKRPETLAMKVSLRLDISGTVNLWQRNQINNKEESMNRHFCALLLVTDLMLAYYID</sequence>
<proteinExistence type="predicted"/>
<name>A0AAD5N919_PARTN</name>
<organism evidence="1 2">
    <name type="scientific">Parelaphostrongylus tenuis</name>
    <name type="common">Meningeal worm</name>
    <dbReference type="NCBI Taxonomy" id="148309"/>
    <lineage>
        <taxon>Eukaryota</taxon>
        <taxon>Metazoa</taxon>
        <taxon>Ecdysozoa</taxon>
        <taxon>Nematoda</taxon>
        <taxon>Chromadorea</taxon>
        <taxon>Rhabditida</taxon>
        <taxon>Rhabditina</taxon>
        <taxon>Rhabditomorpha</taxon>
        <taxon>Strongyloidea</taxon>
        <taxon>Metastrongylidae</taxon>
        <taxon>Parelaphostrongylus</taxon>
    </lineage>
</organism>
<dbReference type="Proteomes" id="UP001196413">
    <property type="component" value="Unassembled WGS sequence"/>
</dbReference>
<keyword evidence="2" id="KW-1185">Reference proteome</keyword>
<comment type="caution">
    <text evidence="1">The sequence shown here is derived from an EMBL/GenBank/DDBJ whole genome shotgun (WGS) entry which is preliminary data.</text>
</comment>
<dbReference type="AlphaFoldDB" id="A0AAD5N919"/>
<protein>
    <submittedName>
        <fullName evidence="1">Uncharacterized protein</fullName>
    </submittedName>
</protein>